<reference evidence="13" key="1">
    <citation type="journal article" date="2019" name="Int. J. Syst. Evol. Microbiol.">
        <title>The Global Catalogue of Microorganisms (GCM) 10K type strain sequencing project: providing services to taxonomists for standard genome sequencing and annotation.</title>
        <authorList>
            <consortium name="The Broad Institute Genomics Platform"/>
            <consortium name="The Broad Institute Genome Sequencing Center for Infectious Disease"/>
            <person name="Wu L."/>
            <person name="Ma J."/>
        </authorList>
    </citation>
    <scope>NUCLEOTIDE SEQUENCE [LARGE SCALE GENOMIC DNA]</scope>
    <source>
        <strain evidence="13">JCM 19134</strain>
    </source>
</reference>
<evidence type="ECO:0000313" key="12">
    <source>
        <dbReference type="EMBL" id="GAA4939440.1"/>
    </source>
</evidence>
<feature type="domain" description="VRR-NUC" evidence="11">
    <location>
        <begin position="449"/>
        <end position="562"/>
    </location>
</feature>
<comment type="cofactor">
    <cofactor evidence="2">
        <name>Mn(2+)</name>
        <dbReference type="ChEBI" id="CHEBI:29035"/>
    </cofactor>
</comment>
<evidence type="ECO:0000256" key="3">
    <source>
        <dbReference type="ARBA" id="ARBA00001946"/>
    </source>
</evidence>
<dbReference type="InterPro" id="IPR014883">
    <property type="entry name" value="VRR_NUC"/>
</dbReference>
<gene>
    <name evidence="12" type="ORF">GCM10025791_17060</name>
</gene>
<keyword evidence="6" id="KW-0540">Nuclease</keyword>
<keyword evidence="9" id="KW-0460">Magnesium</keyword>
<keyword evidence="7" id="KW-0479">Metal-binding</keyword>
<evidence type="ECO:0000256" key="8">
    <source>
        <dbReference type="ARBA" id="ARBA00022801"/>
    </source>
</evidence>
<dbReference type="InterPro" id="IPR049125">
    <property type="entry name" value="FAN1-like_WH"/>
</dbReference>
<evidence type="ECO:0000256" key="10">
    <source>
        <dbReference type="ARBA" id="ARBA00023211"/>
    </source>
</evidence>
<evidence type="ECO:0000313" key="13">
    <source>
        <dbReference type="Proteomes" id="UP001409585"/>
    </source>
</evidence>
<protein>
    <recommendedName>
        <fullName evidence="5">phosphodiesterase I</fullName>
        <ecNumber evidence="5">3.1.4.1</ecNumber>
    </recommendedName>
</protein>
<dbReference type="PANTHER" id="PTHR15749:SF4">
    <property type="entry name" value="FANCONI-ASSOCIATED NUCLEASE 1"/>
    <property type="match status" value="1"/>
</dbReference>
<evidence type="ECO:0000259" key="11">
    <source>
        <dbReference type="SMART" id="SM00990"/>
    </source>
</evidence>
<dbReference type="SMART" id="SM00990">
    <property type="entry name" value="VRR_NUC"/>
    <property type="match status" value="1"/>
</dbReference>
<evidence type="ECO:0000256" key="5">
    <source>
        <dbReference type="ARBA" id="ARBA00012029"/>
    </source>
</evidence>
<dbReference type="Gene3D" id="3.40.1350.10">
    <property type="match status" value="1"/>
</dbReference>
<keyword evidence="8" id="KW-0378">Hydrolase</keyword>
<comment type="similarity">
    <text evidence="4">Belongs to the FAN1 family.</text>
</comment>
<evidence type="ECO:0000256" key="6">
    <source>
        <dbReference type="ARBA" id="ARBA00022722"/>
    </source>
</evidence>
<dbReference type="InterPro" id="IPR033315">
    <property type="entry name" value="Fan1-like"/>
</dbReference>
<dbReference type="EC" id="3.1.4.1" evidence="5"/>
<comment type="caution">
    <text evidence="12">The sequence shown here is derived from an EMBL/GenBank/DDBJ whole genome shotgun (WGS) entry which is preliminary data.</text>
</comment>
<evidence type="ECO:0000256" key="9">
    <source>
        <dbReference type="ARBA" id="ARBA00022842"/>
    </source>
</evidence>
<keyword evidence="10" id="KW-0464">Manganese</keyword>
<dbReference type="Pfam" id="PF08774">
    <property type="entry name" value="VRR_NUC"/>
    <property type="match status" value="1"/>
</dbReference>
<dbReference type="EMBL" id="BAABLX010000009">
    <property type="protein sequence ID" value="GAA4939440.1"/>
    <property type="molecule type" value="Genomic_DNA"/>
</dbReference>
<dbReference type="GO" id="GO:0036297">
    <property type="term" value="P:interstrand cross-link repair"/>
    <property type="evidence" value="ECO:0007669"/>
    <property type="project" value="InterPro"/>
</dbReference>
<organism evidence="12 13">
    <name type="scientific">Halioxenophilus aromaticivorans</name>
    <dbReference type="NCBI Taxonomy" id="1306992"/>
    <lineage>
        <taxon>Bacteria</taxon>
        <taxon>Pseudomonadati</taxon>
        <taxon>Pseudomonadota</taxon>
        <taxon>Gammaproteobacteria</taxon>
        <taxon>Alteromonadales</taxon>
        <taxon>Alteromonadaceae</taxon>
        <taxon>Halioxenophilus</taxon>
    </lineage>
</organism>
<comment type="cofactor">
    <cofactor evidence="3">
        <name>Mg(2+)</name>
        <dbReference type="ChEBI" id="CHEBI:18420"/>
    </cofactor>
</comment>
<dbReference type="AlphaFoldDB" id="A0AAV3U1H7"/>
<dbReference type="Pfam" id="PF21315">
    <property type="entry name" value="FAN1_HTH"/>
    <property type="match status" value="1"/>
</dbReference>
<sequence>MQVVSPLPQLYYLANFLELLEGVQQQYSEILPKPYGQFIHRFQRLSPNAQALLVRLLSRKGNYFRLAKLNYPELGELATAVEALAAEQMVALQPPVAADEWLPLFTKKEWLAKITAGLVPGLQADLGWKRTEMDSALQTALTELSPDQALELAQEPIVELRAQPLFAWLKLLYFGNARQDLSEFVLRDLALSQFEPYAINRQTRLFADWAQVSDHMAVVELADRWQNTAGDDIEALVALAEQVPTPTGEPQDARLERKCGQLLCDIARQLERLGALSQAQRLFAKTGELPARERQARILVSRGLPEQAIILCRAMTESPASDDEFEFAHAFAYRVAKKLPLAYWPKPTVYQPPTEHWRCPKEPGEWGARLPEWAVAKKLSASGRCFYVENHLFLTVFALVYWPVFFAPVAGAFSHPFQSQPHDLYSQDFLKRRPDVLAKTEAWAFSAGPDGHLPLPCLLQRLEQKNGINHSLVFWPAVDEALLTLAIENISVKDWRAIFDYLWGDLRARRKGLPDLIYFPSAGGAELIEVKGPGDKLQTHQRRWLAFFHQAGIAHRVVNVAWQ</sequence>
<comment type="catalytic activity">
    <reaction evidence="1">
        <text>Hydrolytically removes 5'-nucleotides successively from the 3'-hydroxy termini of 3'-hydroxy-terminated oligonucleotides.</text>
        <dbReference type="EC" id="3.1.4.1"/>
    </reaction>
</comment>
<proteinExistence type="inferred from homology"/>
<accession>A0AAV3U1H7</accession>
<dbReference type="GO" id="GO:0004528">
    <property type="term" value="F:phosphodiesterase I activity"/>
    <property type="evidence" value="ECO:0007669"/>
    <property type="project" value="UniProtKB-EC"/>
</dbReference>
<name>A0AAV3U1H7_9ALTE</name>
<dbReference type="GO" id="GO:0046872">
    <property type="term" value="F:metal ion binding"/>
    <property type="evidence" value="ECO:0007669"/>
    <property type="project" value="UniProtKB-KW"/>
</dbReference>
<evidence type="ECO:0000256" key="2">
    <source>
        <dbReference type="ARBA" id="ARBA00001936"/>
    </source>
</evidence>
<evidence type="ECO:0000256" key="4">
    <source>
        <dbReference type="ARBA" id="ARBA00005533"/>
    </source>
</evidence>
<keyword evidence="13" id="KW-1185">Reference proteome</keyword>
<dbReference type="PANTHER" id="PTHR15749">
    <property type="entry name" value="FANCONI-ASSOCIATED NUCLEASE 1"/>
    <property type="match status" value="1"/>
</dbReference>
<evidence type="ECO:0000256" key="7">
    <source>
        <dbReference type="ARBA" id="ARBA00022723"/>
    </source>
</evidence>
<evidence type="ECO:0000256" key="1">
    <source>
        <dbReference type="ARBA" id="ARBA00000983"/>
    </source>
</evidence>
<dbReference type="RefSeq" id="WP_345420104.1">
    <property type="nucleotide sequence ID" value="NZ_AP031496.1"/>
</dbReference>
<dbReference type="GO" id="GO:0003676">
    <property type="term" value="F:nucleic acid binding"/>
    <property type="evidence" value="ECO:0007669"/>
    <property type="project" value="InterPro"/>
</dbReference>
<dbReference type="InterPro" id="IPR011856">
    <property type="entry name" value="tRNA_endonuc-like_dom_sf"/>
</dbReference>
<dbReference type="Proteomes" id="UP001409585">
    <property type="component" value="Unassembled WGS sequence"/>
</dbReference>